<keyword evidence="3" id="KW-1185">Reference proteome</keyword>
<evidence type="ECO:0000313" key="3">
    <source>
        <dbReference type="Proteomes" id="UP000298493"/>
    </source>
</evidence>
<gene>
    <name evidence="2" type="ORF">E6O75_ATG03291</name>
</gene>
<proteinExistence type="predicted"/>
<dbReference type="EMBL" id="SNSC02000006">
    <property type="protein sequence ID" value="TID23655.1"/>
    <property type="molecule type" value="Genomic_DNA"/>
</dbReference>
<organism evidence="2 3">
    <name type="scientific">Venturia nashicola</name>
    <dbReference type="NCBI Taxonomy" id="86259"/>
    <lineage>
        <taxon>Eukaryota</taxon>
        <taxon>Fungi</taxon>
        <taxon>Dikarya</taxon>
        <taxon>Ascomycota</taxon>
        <taxon>Pezizomycotina</taxon>
        <taxon>Dothideomycetes</taxon>
        <taxon>Pleosporomycetidae</taxon>
        <taxon>Venturiales</taxon>
        <taxon>Venturiaceae</taxon>
        <taxon>Venturia</taxon>
    </lineage>
</organism>
<evidence type="ECO:0000256" key="1">
    <source>
        <dbReference type="SAM" id="MobiDB-lite"/>
    </source>
</evidence>
<reference evidence="2 3" key="1">
    <citation type="submission" date="2019-04" db="EMBL/GenBank/DDBJ databases">
        <title>High contiguity whole genome sequence and gene annotation resource for two Venturia nashicola isolates.</title>
        <authorList>
            <person name="Prokchorchik M."/>
            <person name="Won K."/>
            <person name="Lee Y."/>
            <person name="Choi E.D."/>
            <person name="Segonzac C."/>
            <person name="Sohn K.H."/>
        </authorList>
    </citation>
    <scope>NUCLEOTIDE SEQUENCE [LARGE SCALE GENOMIC DNA]</scope>
    <source>
        <strain evidence="2 3">PRI2</strain>
    </source>
</reference>
<name>A0A4Z1P696_9PEZI</name>
<feature type="region of interest" description="Disordered" evidence="1">
    <location>
        <begin position="1"/>
        <end position="25"/>
    </location>
</feature>
<dbReference type="Proteomes" id="UP000298493">
    <property type="component" value="Unassembled WGS sequence"/>
</dbReference>
<dbReference type="AlphaFoldDB" id="A0A4Z1P696"/>
<comment type="caution">
    <text evidence="2">The sequence shown here is derived from an EMBL/GenBank/DDBJ whole genome shotgun (WGS) entry which is preliminary data.</text>
</comment>
<feature type="region of interest" description="Disordered" evidence="1">
    <location>
        <begin position="44"/>
        <end position="82"/>
    </location>
</feature>
<accession>A0A4Z1P696</accession>
<protein>
    <submittedName>
        <fullName evidence="2">Uncharacterized protein</fullName>
    </submittedName>
</protein>
<sequence length="102" mass="10421">MVSQNVFSSGGGGFGRRGARSPRMAAASTVSLLTLRASHSSRSAWLNGWRNPGGASFGGQRSSSLGRERKPETSDAGGVGTAGMVEEFVAAEAVEVEKMGGC</sequence>
<evidence type="ECO:0000313" key="2">
    <source>
        <dbReference type="EMBL" id="TID23655.1"/>
    </source>
</evidence>